<protein>
    <submittedName>
        <fullName evidence="2">Uncharacterized protein</fullName>
    </submittedName>
</protein>
<dbReference type="Proteomes" id="UP001082899">
    <property type="component" value="Unassembled WGS sequence"/>
</dbReference>
<evidence type="ECO:0000313" key="2">
    <source>
        <dbReference type="EMBL" id="MCY0389748.1"/>
    </source>
</evidence>
<accession>A0ABT3ZV83</accession>
<sequence>MMDRPRAPRAPRRVRRLIAFYHAPRRYAHASWPDAVLSALADCPDPPPPLPDAPIPACLDHRRIARFVAVLDCILATCAAPADAPARRDALARTGSDADAALRADERALVHESAPLLYPPGDKAPGDESPGDESPGDESPGLVDSALGRAAGRPTGTDCLRRYYAAQTPAIAARLRLLLPYDDTPFTPVPQGAYAHAERRFLERVWNWGTRQCFW</sequence>
<gene>
    <name evidence="2" type="ORF">OVY01_21635</name>
</gene>
<reference evidence="2" key="1">
    <citation type="submission" date="2022-11" db="EMBL/GenBank/DDBJ databases">
        <title>Robbsia betulipollinis sp. nov., isolated from pollen of birch (Betula pendula).</title>
        <authorList>
            <person name="Shi H."/>
            <person name="Ambika Manirajan B."/>
            <person name="Ratering S."/>
            <person name="Geissler-Plaum R."/>
            <person name="Schnell S."/>
        </authorList>
    </citation>
    <scope>NUCLEOTIDE SEQUENCE</scope>
    <source>
        <strain evidence="2">Bb-Pol-6</strain>
    </source>
</reference>
<name>A0ABT3ZV83_9BURK</name>
<evidence type="ECO:0000313" key="3">
    <source>
        <dbReference type="Proteomes" id="UP001082899"/>
    </source>
</evidence>
<feature type="region of interest" description="Disordered" evidence="1">
    <location>
        <begin position="114"/>
        <end position="150"/>
    </location>
</feature>
<dbReference type="EMBL" id="JAPMXC010000012">
    <property type="protein sequence ID" value="MCY0389748.1"/>
    <property type="molecule type" value="Genomic_DNA"/>
</dbReference>
<dbReference type="RefSeq" id="WP_267849677.1">
    <property type="nucleotide sequence ID" value="NZ_JAPMXC010000012.1"/>
</dbReference>
<evidence type="ECO:0000256" key="1">
    <source>
        <dbReference type="SAM" id="MobiDB-lite"/>
    </source>
</evidence>
<proteinExistence type="predicted"/>
<organism evidence="2 3">
    <name type="scientific">Robbsia betulipollinis</name>
    <dbReference type="NCBI Taxonomy" id="2981849"/>
    <lineage>
        <taxon>Bacteria</taxon>
        <taxon>Pseudomonadati</taxon>
        <taxon>Pseudomonadota</taxon>
        <taxon>Betaproteobacteria</taxon>
        <taxon>Burkholderiales</taxon>
        <taxon>Burkholderiaceae</taxon>
        <taxon>Robbsia</taxon>
    </lineage>
</organism>
<comment type="caution">
    <text evidence="2">The sequence shown here is derived from an EMBL/GenBank/DDBJ whole genome shotgun (WGS) entry which is preliminary data.</text>
</comment>
<keyword evidence="3" id="KW-1185">Reference proteome</keyword>